<dbReference type="Pfam" id="PF06757">
    <property type="entry name" value="Ins_allergen_rp"/>
    <property type="match status" value="6"/>
</dbReference>
<protein>
    <submittedName>
        <fullName evidence="2">Uncharacterized protein isoform X1</fullName>
    </submittedName>
</protein>
<dbReference type="RefSeq" id="XP_011299769.1">
    <property type="nucleotide sequence ID" value="XM_011301467.1"/>
</dbReference>
<dbReference type="OrthoDB" id="7882129at2759"/>
<dbReference type="KEGG" id="fas:105264535"/>
<dbReference type="Proteomes" id="UP000694866">
    <property type="component" value="Unplaced"/>
</dbReference>
<dbReference type="PANTHER" id="PTHR21163:SF1">
    <property type="entry name" value="PROTEIN G12"/>
    <property type="match status" value="1"/>
</dbReference>
<dbReference type="InterPro" id="IPR010629">
    <property type="entry name" value="Ins_allergen"/>
</dbReference>
<name>A0A9R1SYY3_9HYME</name>
<sequence>MNLINVFFDMRFSLACLLVISLTGTISSSPLYQTRSLTDDFDDFVSLLPLDKIVPIVQEYLQHDKEVQRVVEYVKTEEFKKLVTLIEGIPDVVEFVKYLQESGFDVIDLVNKLNNVIGLPPMKPVGRVAISGGVAGLVADIKSLLPLKEIKAMYYDKMKTSPEFKNLIDRLHSPKLQAIVDTLAANKEVQHIFKTLKAHNVHFDVLFDVISKILGVTFPKAGLARSGRSLADDFQDFVALVPLDKVIPIVTEYVQNDKEVQHVIQYVQSQEFKNLVAEVESIEDVLAFYNYLQASGLNVYDVVNKLHKFINLPPLVPRRALARMTGGVAGLIADVKAVLPLEKFKALYYQKMESSKEFKELVQRLSSPKFQAIIDRLFTNEAFLRILKTAKEHGIHVDLVADLLFKMFGIKFPGHRVRRDAFDLHDDLADFIALIPHHEIVEIVLEYMEKDDDVRKAVEYIQSAEFRQLVKIVEEMDDVKNFYNYLQESGLNIYDAINKLHDFIGLAPITHQGLSRGITGGLNGMIQDIKAILPLDKIKDLYYEKMATSPAFKKLIERLHSPKFQAVVDKLYANKEFQEILKAARVAGINLEKVADLLSTIFGLKFPPASSRTIARSLYVDLHDFIDLLPKEEIANIFFDYLANDQQVQNVVQYIQTPEFRKLVSDVEEIEDVLAFYRYLDQSGLEIYDLVNELHKLIGLPNIKPDLMARKITGGVSGLIDDIIAILPVDKIKALYHEKLEKSPEFKNLIERLRSPKFQVVVDTLFANQEFQSILKRAKVAGIDVKAIANLLSKIFGLHFPESRQRRSLQSDLDDFIMLMPIEEISKIGISYLMNDAEVQEAAKFIRSDEFKKLLIELQGEKDINDFLNYLQDSGLSVYNLIDLINDFLGVPHYPRPLSTSAVSRVGETSGVQGLLNAIRAVLPYDKIHSFYEAKLKSSEEFRAFIQRFKAPEMQAIVDRLVVNKRFIELGRQAHAHGINIDHITTFLEELFGLRFPEVPFPPKPLSIYGESELTSDLTEFMELLPVDEIVKTVLEYTLHDQETKDTIEYLRSEEFKDIVRALDKIPEYEEMLETLDSAGLDVYELIQMFHKFIGLDDKHPFVVQTLISGKPGVSGLIARLKELLPYPQIKELYYFKLQHSKAFADFVGLIKSANFQTVTNTLFANQNFQKLLHEAKAHGVDVQAISDFFARVFGITTPPGVIDS</sequence>
<dbReference type="PANTHER" id="PTHR21163">
    <property type="entry name" value="PROTEIN G12"/>
    <property type="match status" value="1"/>
</dbReference>
<gene>
    <name evidence="2" type="primary">LOC105264535</name>
</gene>
<organism evidence="1 2">
    <name type="scientific">Fopius arisanus</name>
    <dbReference type="NCBI Taxonomy" id="64838"/>
    <lineage>
        <taxon>Eukaryota</taxon>
        <taxon>Metazoa</taxon>
        <taxon>Ecdysozoa</taxon>
        <taxon>Arthropoda</taxon>
        <taxon>Hexapoda</taxon>
        <taxon>Insecta</taxon>
        <taxon>Pterygota</taxon>
        <taxon>Neoptera</taxon>
        <taxon>Endopterygota</taxon>
        <taxon>Hymenoptera</taxon>
        <taxon>Apocrita</taxon>
        <taxon>Ichneumonoidea</taxon>
        <taxon>Braconidae</taxon>
        <taxon>Opiinae</taxon>
        <taxon>Fopius</taxon>
    </lineage>
</organism>
<accession>A0A9R1SYY3</accession>
<reference evidence="2" key="1">
    <citation type="submission" date="2025-08" db="UniProtKB">
        <authorList>
            <consortium name="RefSeq"/>
        </authorList>
    </citation>
    <scope>IDENTIFICATION</scope>
    <source>
        <strain evidence="2">USDA-PBARC FA_bdor</strain>
        <tissue evidence="2">Whole organism</tissue>
    </source>
</reference>
<dbReference type="AlphaFoldDB" id="A0A9R1SYY3"/>
<dbReference type="GeneID" id="105264535"/>
<evidence type="ECO:0000313" key="1">
    <source>
        <dbReference type="Proteomes" id="UP000694866"/>
    </source>
</evidence>
<keyword evidence="1" id="KW-1185">Reference proteome</keyword>
<evidence type="ECO:0000313" key="2">
    <source>
        <dbReference type="RefSeq" id="XP_011299769.1"/>
    </source>
</evidence>
<proteinExistence type="predicted"/>